<feature type="compositionally biased region" description="Basic and acidic residues" evidence="2">
    <location>
        <begin position="974"/>
        <end position="993"/>
    </location>
</feature>
<evidence type="ECO:0000256" key="2">
    <source>
        <dbReference type="SAM" id="MobiDB-lite"/>
    </source>
</evidence>
<feature type="region of interest" description="Disordered" evidence="2">
    <location>
        <begin position="910"/>
        <end position="993"/>
    </location>
</feature>
<accession>A0A0C9ZT51</accession>
<evidence type="ECO:0000313" key="4">
    <source>
        <dbReference type="Proteomes" id="UP000054018"/>
    </source>
</evidence>
<dbReference type="HOGENOM" id="CLU_008847_0_0_1"/>
<sequence length="993" mass="108320">MQSASDTTHSTTPDSVLASTPHHSASTIDDLTLALNNLSPVPSPEPQQNVLCCCGQEDCEVTKNWLALKSKLEGRLILSAEVGSALLRRHEAYVRQHESSDAAAHGVSADESHGETARLETDADVQIAELIQENAVLRKVGSVYYMIMRRSMTPKQRLTQALLNNEVFEASNKDVFHELEEARNTVSKLTAHHARFVALDAKLSTVLQENEDIRQECDCQAQRAKSAEARSAALSDRAGDLIAGTHLLATWLTHFTDKLQAEVRRLQSNLEARRVQRLESSESLLQEVRMRLEELQTRHTGHSTIQEGTEISQALESLVMDNEALRADNRELHKLLVESREDLQAIRAQSEQYNVVPPIRVDSPSKHTRTTGGTSSLERDSLLLSSVQRSASVEPRCRRGYEPLTPETSFRPLSPTESLLLSAQNNSSPTHPWPVCSSFPTSLETDDSDYAQRSLLATQATKAVQTDQWLTTSLTPHFVPCCIDQPSPSLHDGRSESSSLFDGQGSHMSGLLERVLSLLHRMSQADALTLTSRLKRQHLLGADVKHLSRTTVSNILAEIPHLRAHYRAFLEDEKMALLCTRRDLRALFKLIKDAFDEMGQMRVTLNDIILEPSIAGIVSEMALDPAKAEAMNREQKSSGSALGSSWMSPFTKLFGTSLCDLNGAPLTSSPSRRSSRGRVELRHPRPIPKIGPALAASTTTVNVEFSGTGAGRSVATILPSDSPTGDSGDVKDKFLGLRAHTQTSATMPSVRNVMGIFAGAPCVDDSSEPWVVLPRAPRRVQSTCFGSTAPDSGPATIGRSALRKRHASQMSRDVDAVLDAEISRRHDSEGDDIPGPLPPDRKLHRRGLSDSSIHSTLTNQADDFGASAQRQPMQSSVLRTISQTVLGFKQAAAHTISGVASTAATSSLASSFTSSSVLERKGSSLNEDTSRSRPPRSCTPPSSSLSPRFTSRTGGGITPEPPSLFKSSMFGSSLREEPVIHRHLGRESQGRDI</sequence>
<keyword evidence="4" id="KW-1185">Reference proteome</keyword>
<dbReference type="Proteomes" id="UP000054018">
    <property type="component" value="Unassembled WGS sequence"/>
</dbReference>
<dbReference type="OrthoDB" id="4088568at2759"/>
<feature type="region of interest" description="Disordered" evidence="2">
    <location>
        <begin position="665"/>
        <end position="692"/>
    </location>
</feature>
<feature type="region of interest" description="Disordered" evidence="2">
    <location>
        <begin position="358"/>
        <end position="381"/>
    </location>
</feature>
<reference evidence="4" key="2">
    <citation type="submission" date="2015-01" db="EMBL/GenBank/DDBJ databases">
        <title>Evolutionary Origins and Diversification of the Mycorrhizal Mutualists.</title>
        <authorList>
            <consortium name="DOE Joint Genome Institute"/>
            <consortium name="Mycorrhizal Genomics Consortium"/>
            <person name="Kohler A."/>
            <person name="Kuo A."/>
            <person name="Nagy L.G."/>
            <person name="Floudas D."/>
            <person name="Copeland A."/>
            <person name="Barry K.W."/>
            <person name="Cichocki N."/>
            <person name="Veneault-Fourrey C."/>
            <person name="LaButti K."/>
            <person name="Lindquist E.A."/>
            <person name="Lipzen A."/>
            <person name="Lundell T."/>
            <person name="Morin E."/>
            <person name="Murat C."/>
            <person name="Riley R."/>
            <person name="Ohm R."/>
            <person name="Sun H."/>
            <person name="Tunlid A."/>
            <person name="Henrissat B."/>
            <person name="Grigoriev I.V."/>
            <person name="Hibbett D.S."/>
            <person name="Martin F."/>
        </authorList>
    </citation>
    <scope>NUCLEOTIDE SEQUENCE [LARGE SCALE GENOMIC DNA]</scope>
    <source>
        <strain evidence="4">441</strain>
    </source>
</reference>
<keyword evidence="1" id="KW-0175">Coiled coil</keyword>
<protein>
    <submittedName>
        <fullName evidence="3">Uncharacterized protein</fullName>
    </submittedName>
</protein>
<proteinExistence type="predicted"/>
<dbReference type="EMBL" id="KN833690">
    <property type="protein sequence ID" value="KIK29194.1"/>
    <property type="molecule type" value="Genomic_DNA"/>
</dbReference>
<evidence type="ECO:0000313" key="3">
    <source>
        <dbReference type="EMBL" id="KIK29194.1"/>
    </source>
</evidence>
<evidence type="ECO:0000256" key="1">
    <source>
        <dbReference type="SAM" id="Coils"/>
    </source>
</evidence>
<feature type="region of interest" description="Disordered" evidence="2">
    <location>
        <begin position="1"/>
        <end position="23"/>
    </location>
</feature>
<dbReference type="AlphaFoldDB" id="A0A0C9ZT51"/>
<organism evidence="3 4">
    <name type="scientific">Pisolithus microcarpus 441</name>
    <dbReference type="NCBI Taxonomy" id="765257"/>
    <lineage>
        <taxon>Eukaryota</taxon>
        <taxon>Fungi</taxon>
        <taxon>Dikarya</taxon>
        <taxon>Basidiomycota</taxon>
        <taxon>Agaricomycotina</taxon>
        <taxon>Agaricomycetes</taxon>
        <taxon>Agaricomycetidae</taxon>
        <taxon>Boletales</taxon>
        <taxon>Sclerodermatineae</taxon>
        <taxon>Pisolithaceae</taxon>
        <taxon>Pisolithus</taxon>
    </lineage>
</organism>
<dbReference type="STRING" id="765257.A0A0C9ZT51"/>
<feature type="region of interest" description="Disordered" evidence="2">
    <location>
        <begin position="784"/>
        <end position="848"/>
    </location>
</feature>
<reference evidence="3 4" key="1">
    <citation type="submission" date="2014-04" db="EMBL/GenBank/DDBJ databases">
        <authorList>
            <consortium name="DOE Joint Genome Institute"/>
            <person name="Kuo A."/>
            <person name="Kohler A."/>
            <person name="Costa M.D."/>
            <person name="Nagy L.G."/>
            <person name="Floudas D."/>
            <person name="Copeland A."/>
            <person name="Barry K.W."/>
            <person name="Cichocki N."/>
            <person name="Veneault-Fourrey C."/>
            <person name="LaButti K."/>
            <person name="Lindquist E.A."/>
            <person name="Lipzen A."/>
            <person name="Lundell T."/>
            <person name="Morin E."/>
            <person name="Murat C."/>
            <person name="Sun H."/>
            <person name="Tunlid A."/>
            <person name="Henrissat B."/>
            <person name="Grigoriev I.V."/>
            <person name="Hibbett D.S."/>
            <person name="Martin F."/>
            <person name="Nordberg H.P."/>
            <person name="Cantor M.N."/>
            <person name="Hua S.X."/>
        </authorList>
    </citation>
    <scope>NUCLEOTIDE SEQUENCE [LARGE SCALE GENOMIC DNA]</scope>
    <source>
        <strain evidence="3 4">441</strain>
    </source>
</reference>
<name>A0A0C9ZT51_9AGAM</name>
<feature type="compositionally biased region" description="Low complexity" evidence="2">
    <location>
        <begin position="935"/>
        <end position="948"/>
    </location>
</feature>
<gene>
    <name evidence="3" type="ORF">PISMIDRAFT_7053</name>
</gene>
<feature type="coiled-coil region" evidence="1">
    <location>
        <begin position="256"/>
        <end position="298"/>
    </location>
</feature>